<dbReference type="Gene3D" id="1.10.357.10">
    <property type="entry name" value="Tetracycline Repressor, domain 2"/>
    <property type="match status" value="1"/>
</dbReference>
<protein>
    <recommendedName>
        <fullName evidence="3">HTH tetR-type domain-containing protein</fullName>
    </recommendedName>
</protein>
<dbReference type="AlphaFoldDB" id="A0A2U1K233"/>
<dbReference type="PRINTS" id="PR00455">
    <property type="entry name" value="HTHTETR"/>
</dbReference>
<keyword evidence="5" id="KW-1185">Reference proteome</keyword>
<dbReference type="InterPro" id="IPR009057">
    <property type="entry name" value="Homeodomain-like_sf"/>
</dbReference>
<sequence length="200" mass="22933">MLTFVTDQSVISVMGKKQHIINTATQLFVELGFHGTATSKIAQQAGVANGTLFNYFKTKDELIVTLYFSILAEMDDYIINRMTSQSITKESFQSLFFVTLFWSLDNRIQHQYVQQFNHSPYFQQVATTGLNQEEHPLLILIQNGIDLVLLKPLSASFIFSLCTAQINGLFNYIIANDLAKEKQLELIQETFEMLWKMIED</sequence>
<dbReference type="InterPro" id="IPR001647">
    <property type="entry name" value="HTH_TetR"/>
</dbReference>
<organism evidence="4 5">
    <name type="scientific">Flavobacterium laiguense</name>
    <dbReference type="NCBI Taxonomy" id="2169409"/>
    <lineage>
        <taxon>Bacteria</taxon>
        <taxon>Pseudomonadati</taxon>
        <taxon>Bacteroidota</taxon>
        <taxon>Flavobacteriia</taxon>
        <taxon>Flavobacteriales</taxon>
        <taxon>Flavobacteriaceae</taxon>
        <taxon>Flavobacterium</taxon>
    </lineage>
</organism>
<evidence type="ECO:0000256" key="1">
    <source>
        <dbReference type="ARBA" id="ARBA00023125"/>
    </source>
</evidence>
<dbReference type="PROSITE" id="PS50977">
    <property type="entry name" value="HTH_TETR_2"/>
    <property type="match status" value="1"/>
</dbReference>
<evidence type="ECO:0000259" key="3">
    <source>
        <dbReference type="PROSITE" id="PS50977"/>
    </source>
</evidence>
<feature type="domain" description="HTH tetR-type" evidence="3">
    <location>
        <begin position="14"/>
        <end position="74"/>
    </location>
</feature>
<feature type="DNA-binding region" description="H-T-H motif" evidence="2">
    <location>
        <begin position="37"/>
        <end position="56"/>
    </location>
</feature>
<gene>
    <name evidence="4" type="ORF">DB891_01800</name>
</gene>
<proteinExistence type="predicted"/>
<dbReference type="PANTHER" id="PTHR43479:SF11">
    <property type="entry name" value="ACREF_ENVCD OPERON REPRESSOR-RELATED"/>
    <property type="match status" value="1"/>
</dbReference>
<dbReference type="OrthoDB" id="6430772at2"/>
<keyword evidence="1 2" id="KW-0238">DNA-binding</keyword>
<comment type="caution">
    <text evidence="4">The sequence shown here is derived from an EMBL/GenBank/DDBJ whole genome shotgun (WGS) entry which is preliminary data.</text>
</comment>
<dbReference type="PANTHER" id="PTHR43479">
    <property type="entry name" value="ACREF/ENVCD OPERON REPRESSOR-RELATED"/>
    <property type="match status" value="1"/>
</dbReference>
<name>A0A2U1K233_9FLAO</name>
<dbReference type="InterPro" id="IPR050624">
    <property type="entry name" value="HTH-type_Tx_Regulator"/>
</dbReference>
<evidence type="ECO:0000313" key="4">
    <source>
        <dbReference type="EMBL" id="PWA11566.1"/>
    </source>
</evidence>
<evidence type="ECO:0000256" key="2">
    <source>
        <dbReference type="PROSITE-ProRule" id="PRU00335"/>
    </source>
</evidence>
<evidence type="ECO:0000313" key="5">
    <source>
        <dbReference type="Proteomes" id="UP000245618"/>
    </source>
</evidence>
<accession>A0A2U1K233</accession>
<dbReference type="GO" id="GO:0003677">
    <property type="term" value="F:DNA binding"/>
    <property type="evidence" value="ECO:0007669"/>
    <property type="project" value="UniProtKB-UniRule"/>
</dbReference>
<dbReference type="Pfam" id="PF00440">
    <property type="entry name" value="TetR_N"/>
    <property type="match status" value="1"/>
</dbReference>
<reference evidence="4 5" key="1">
    <citation type="submission" date="2018-04" db="EMBL/GenBank/DDBJ databases">
        <title>Flavobacterium sp. nov., isolated from glacier ice.</title>
        <authorList>
            <person name="Liu Q."/>
            <person name="Xin Y.-H."/>
        </authorList>
    </citation>
    <scope>NUCLEOTIDE SEQUENCE [LARGE SCALE GENOMIC DNA]</scope>
    <source>
        <strain evidence="4 5">LB2P30</strain>
    </source>
</reference>
<dbReference type="Proteomes" id="UP000245618">
    <property type="component" value="Unassembled WGS sequence"/>
</dbReference>
<dbReference type="EMBL" id="QCZH01000001">
    <property type="protein sequence ID" value="PWA11566.1"/>
    <property type="molecule type" value="Genomic_DNA"/>
</dbReference>
<dbReference type="SUPFAM" id="SSF46689">
    <property type="entry name" value="Homeodomain-like"/>
    <property type="match status" value="1"/>
</dbReference>